<name>A0A431UWS4_9BACI</name>
<keyword evidence="2" id="KW-1185">Reference proteome</keyword>
<dbReference type="Proteomes" id="UP000276349">
    <property type="component" value="Unassembled WGS sequence"/>
</dbReference>
<organism evidence="1 2">
    <name type="scientific">Lysinibacillus telephonicus</name>
    <dbReference type="NCBI Taxonomy" id="1714840"/>
    <lineage>
        <taxon>Bacteria</taxon>
        <taxon>Bacillati</taxon>
        <taxon>Bacillota</taxon>
        <taxon>Bacilli</taxon>
        <taxon>Bacillales</taxon>
        <taxon>Bacillaceae</taxon>
        <taxon>Lysinibacillus</taxon>
    </lineage>
</organism>
<proteinExistence type="predicted"/>
<comment type="caution">
    <text evidence="1">The sequence shown here is derived from an EMBL/GenBank/DDBJ whole genome shotgun (WGS) entry which is preliminary data.</text>
</comment>
<reference evidence="1 2" key="1">
    <citation type="submission" date="2018-12" db="EMBL/GenBank/DDBJ databases">
        <authorList>
            <person name="Yu L."/>
        </authorList>
    </citation>
    <scope>NUCLEOTIDE SEQUENCE [LARGE SCALE GENOMIC DNA]</scope>
    <source>
        <strain evidence="1 2">S5H2222</strain>
    </source>
</reference>
<dbReference type="AlphaFoldDB" id="A0A431UWS4"/>
<dbReference type="RefSeq" id="WP_126292512.1">
    <property type="nucleotide sequence ID" value="NZ_CP155468.1"/>
</dbReference>
<dbReference type="Pfam" id="PF11148">
    <property type="entry name" value="DUF2922"/>
    <property type="match status" value="1"/>
</dbReference>
<evidence type="ECO:0000313" key="2">
    <source>
        <dbReference type="Proteomes" id="UP000276349"/>
    </source>
</evidence>
<accession>A0A431UWS4</accession>
<sequence length="74" mass="8115">MSQVLELKFNTANGKTMTISVNDPKQNLTASEIVTAMQTIISEDVFHNEGHGLVAINEARIVDRNVSEIDLSQS</sequence>
<evidence type="ECO:0000313" key="1">
    <source>
        <dbReference type="EMBL" id="RTQ96038.1"/>
    </source>
</evidence>
<dbReference type="EMBL" id="RXNR01000003">
    <property type="protein sequence ID" value="RTQ96038.1"/>
    <property type="molecule type" value="Genomic_DNA"/>
</dbReference>
<gene>
    <name evidence="1" type="ORF">EKG35_01335</name>
</gene>
<dbReference type="OrthoDB" id="2454247at2"/>
<protein>
    <submittedName>
        <fullName evidence="1">DUF2922 domain-containing protein</fullName>
    </submittedName>
</protein>
<dbReference type="InterPro" id="IPR021321">
    <property type="entry name" value="DUF2922"/>
</dbReference>